<proteinExistence type="predicted"/>
<organism evidence="1 2">
    <name type="scientific">Abyssibacter profundi</name>
    <dbReference type="NCBI Taxonomy" id="2182787"/>
    <lineage>
        <taxon>Bacteria</taxon>
        <taxon>Pseudomonadati</taxon>
        <taxon>Pseudomonadota</taxon>
        <taxon>Gammaproteobacteria</taxon>
        <taxon>Chromatiales</taxon>
        <taxon>Oceanococcaceae</taxon>
        <taxon>Abyssibacter</taxon>
    </lineage>
</organism>
<gene>
    <name evidence="1" type="ORF">DEH80_16315</name>
</gene>
<protein>
    <submittedName>
        <fullName evidence="1">Uncharacterized protein</fullName>
    </submittedName>
</protein>
<dbReference type="AlphaFoldDB" id="A0A383XPW6"/>
<dbReference type="Proteomes" id="UP000251800">
    <property type="component" value="Unassembled WGS sequence"/>
</dbReference>
<keyword evidence="2" id="KW-1185">Reference proteome</keyword>
<comment type="caution">
    <text evidence="1">The sequence shown here is derived from an EMBL/GenBank/DDBJ whole genome shotgun (WGS) entry which is preliminary data.</text>
</comment>
<dbReference type="OrthoDB" id="9799173at2"/>
<dbReference type="RefSeq" id="WP_109721591.1">
    <property type="nucleotide sequence ID" value="NZ_QEQK01000020.1"/>
</dbReference>
<evidence type="ECO:0000313" key="1">
    <source>
        <dbReference type="EMBL" id="PWN54670.1"/>
    </source>
</evidence>
<reference evidence="1 2" key="1">
    <citation type="submission" date="2018-05" db="EMBL/GenBank/DDBJ databases">
        <title>Abyssibacter profundi OUC007T gen. nov., sp. nov, a marine bacterium isolated from seawater of the Mariana Trench.</title>
        <authorList>
            <person name="Zhou S."/>
        </authorList>
    </citation>
    <scope>NUCLEOTIDE SEQUENCE [LARGE SCALE GENOMIC DNA]</scope>
    <source>
        <strain evidence="1 2">OUC007</strain>
    </source>
</reference>
<accession>A0A383XPW6</accession>
<sequence length="176" mass="20188">MLKAVTEQAAAVANELILVAYEDEGPLSARKLMALVYLAHGWHLGYHHSPLLNEPIVATRYGPSIRSLEQWLRMDSKRDVRALLILRDGSSPRMANPSRMQNHLEVLWTVYGRMSANQIQRITCLGDSPWSLCWRERHENLGDELIIPDDLIYSYFSRRTNRRRGTAAANQDAFSR</sequence>
<dbReference type="EMBL" id="QEQK01000020">
    <property type="protein sequence ID" value="PWN54670.1"/>
    <property type="molecule type" value="Genomic_DNA"/>
</dbReference>
<evidence type="ECO:0000313" key="2">
    <source>
        <dbReference type="Proteomes" id="UP000251800"/>
    </source>
</evidence>
<name>A0A383XPW6_9GAMM</name>